<proteinExistence type="predicted"/>
<name>A0A9D9J2A8_9BACT</name>
<dbReference type="AlphaFoldDB" id="A0A9D9J2A8"/>
<protein>
    <submittedName>
        <fullName evidence="1">Uncharacterized protein</fullName>
    </submittedName>
</protein>
<organism evidence="1 2">
    <name type="scientific">Candidatus Cryptobacteroides excrementavium</name>
    <dbReference type="NCBI Taxonomy" id="2840759"/>
    <lineage>
        <taxon>Bacteria</taxon>
        <taxon>Pseudomonadati</taxon>
        <taxon>Bacteroidota</taxon>
        <taxon>Bacteroidia</taxon>
        <taxon>Bacteroidales</taxon>
        <taxon>Candidatus Cryptobacteroides</taxon>
    </lineage>
</organism>
<evidence type="ECO:0000313" key="2">
    <source>
        <dbReference type="Proteomes" id="UP000823750"/>
    </source>
</evidence>
<comment type="caution">
    <text evidence="1">The sequence shown here is derived from an EMBL/GenBank/DDBJ whole genome shotgun (WGS) entry which is preliminary data.</text>
</comment>
<dbReference type="EMBL" id="JADILX010000050">
    <property type="protein sequence ID" value="MBO8485338.1"/>
    <property type="molecule type" value="Genomic_DNA"/>
</dbReference>
<dbReference type="PROSITE" id="PS51257">
    <property type="entry name" value="PROKAR_LIPOPROTEIN"/>
    <property type="match status" value="1"/>
</dbReference>
<dbReference type="Proteomes" id="UP000823750">
    <property type="component" value="Unassembled WGS sequence"/>
</dbReference>
<evidence type="ECO:0000313" key="1">
    <source>
        <dbReference type="EMBL" id="MBO8485338.1"/>
    </source>
</evidence>
<reference evidence="1" key="2">
    <citation type="journal article" date="2021" name="PeerJ">
        <title>Extensive microbial diversity within the chicken gut microbiome revealed by metagenomics and culture.</title>
        <authorList>
            <person name="Gilroy R."/>
            <person name="Ravi A."/>
            <person name="Getino M."/>
            <person name="Pursley I."/>
            <person name="Horton D.L."/>
            <person name="Alikhan N.F."/>
            <person name="Baker D."/>
            <person name="Gharbi K."/>
            <person name="Hall N."/>
            <person name="Watson M."/>
            <person name="Adriaenssens E.M."/>
            <person name="Foster-Nyarko E."/>
            <person name="Jarju S."/>
            <person name="Secka A."/>
            <person name="Antonio M."/>
            <person name="Oren A."/>
            <person name="Chaudhuri R.R."/>
            <person name="La Ragione R."/>
            <person name="Hildebrand F."/>
            <person name="Pallen M.J."/>
        </authorList>
    </citation>
    <scope>NUCLEOTIDE SEQUENCE</scope>
    <source>
        <strain evidence="1">B2-16538</strain>
    </source>
</reference>
<reference evidence="1" key="1">
    <citation type="submission" date="2020-10" db="EMBL/GenBank/DDBJ databases">
        <authorList>
            <person name="Gilroy R."/>
        </authorList>
    </citation>
    <scope>NUCLEOTIDE SEQUENCE</scope>
    <source>
        <strain evidence="1">B2-16538</strain>
    </source>
</reference>
<sequence length="796" mass="86012">MKRNCLDFLFSSLLFLAGIAGILLTASCTREVSEPEVKETENVLVYGNGEPVPINSVVYSADNDRVYTIYFSPRKGVTTLASMRAEDDYISISTRTPVGAIDVCSTGNSLSYQEIVASEPTAENVTSSYVSVALDASSASMNVDIVMADGKTLKASYEGLCYPANTNRPDVITLDSEIFFYWYGMPSGVDNVYNYYLALTNLDSWSGSLMGGNFEPHGAGYILTLDFYGEESDNWARFPTGTFTESGAKTPMTYYSGAQNSFVTYCDGQGNVIDYPLTGDPVTIDSNVDGTYTVTAAYYDTDKVRTLTYTGTLPIANGVISSTWPMLGRDFYFDGFPKDGMSGDGSATYYGDDYGAGTGRIEIMLNDVKQSNNLDGGAIMSVVLFGPTFNDVKDLRIEDGTYEVNASYGNMTCMPGTEVDLSSLGIPGTIPYGTYVTYNDGSSSGLISFATGGTMTSRLVDPSSDTYRLEFDLVTLDGYKILGGFEGTLAIENASAGDGNDGTTNLETNVELDLEYHDYAICSPRNQIYMVASGLDPIQPVESIWNGTVFPHSDQKCAYQVFDIGVSSGTYVPDRLFPETGRLQTGDIIRFEFIVPYGTGDMITPGTYQMAQKRYAQLMVPGVCLPGYASTDGTDGFRYVRLKEITGSGYPDGLRDDLKTQVGTDQWGNPIYGFDEENPWFGTDVNIVGMNKPGQDLFACAYSGSVTVEKAPGGDGWFTFKIDVADVLNHKITGTWTGPVYLNGDPSAPVKENPVHTVDPSQGGSAASEFKAPVSPSALGYDVKGLLVFPGKRLDF</sequence>
<gene>
    <name evidence="1" type="ORF">IAB78_02820</name>
</gene>
<accession>A0A9D9J2A8</accession>